<feature type="region of interest" description="Disordered" evidence="1">
    <location>
        <begin position="1"/>
        <end position="33"/>
    </location>
</feature>
<dbReference type="EMBL" id="DS268415">
    <property type="protein sequence ID" value="EFP11016.1"/>
    <property type="molecule type" value="Genomic_DNA"/>
</dbReference>
<keyword evidence="3" id="KW-1185">Reference proteome</keyword>
<dbReference type="InParanoid" id="E3LU02"/>
<evidence type="ECO:0000313" key="3">
    <source>
        <dbReference type="Proteomes" id="UP000008281"/>
    </source>
</evidence>
<evidence type="ECO:0000256" key="1">
    <source>
        <dbReference type="SAM" id="MobiDB-lite"/>
    </source>
</evidence>
<reference evidence="2" key="1">
    <citation type="submission" date="2007-07" db="EMBL/GenBank/DDBJ databases">
        <title>PCAP assembly of the Caenorhabditis remanei genome.</title>
        <authorList>
            <consortium name="The Caenorhabditis remanei Sequencing Consortium"/>
            <person name="Wilson R.K."/>
        </authorList>
    </citation>
    <scope>NUCLEOTIDE SEQUENCE [LARGE SCALE GENOMIC DNA]</scope>
    <source>
        <strain evidence="2">PB4641</strain>
    </source>
</reference>
<dbReference type="Proteomes" id="UP000008281">
    <property type="component" value="Unassembled WGS sequence"/>
</dbReference>
<organism evidence="3">
    <name type="scientific">Caenorhabditis remanei</name>
    <name type="common">Caenorhabditis vulgaris</name>
    <dbReference type="NCBI Taxonomy" id="31234"/>
    <lineage>
        <taxon>Eukaryota</taxon>
        <taxon>Metazoa</taxon>
        <taxon>Ecdysozoa</taxon>
        <taxon>Nematoda</taxon>
        <taxon>Chromadorea</taxon>
        <taxon>Rhabditida</taxon>
        <taxon>Rhabditina</taxon>
        <taxon>Rhabditomorpha</taxon>
        <taxon>Rhabditoidea</taxon>
        <taxon>Rhabditidae</taxon>
        <taxon>Peloderinae</taxon>
        <taxon>Caenorhabditis</taxon>
    </lineage>
</organism>
<dbReference type="HOGENOM" id="CLU_3385267_0_0_1"/>
<evidence type="ECO:0000313" key="2">
    <source>
        <dbReference type="EMBL" id="EFP11016.1"/>
    </source>
</evidence>
<dbReference type="AlphaFoldDB" id="E3LU02"/>
<proteinExistence type="predicted"/>
<protein>
    <submittedName>
        <fullName evidence="2">Uncharacterized protein</fullName>
    </submittedName>
</protein>
<name>E3LU02_CAERE</name>
<sequence length="33" mass="3805">MREEAEEGGWAGRRDTEGQTYELEQWDAGDFGK</sequence>
<accession>E3LU02</accession>
<gene>
    <name evidence="2" type="ORF">CRE_30998</name>
</gene>